<accession>A0A9D2DIE1</accession>
<reference evidence="1" key="1">
    <citation type="journal article" date="2021" name="PeerJ">
        <title>Extensive microbial diversity within the chicken gut microbiome revealed by metagenomics and culture.</title>
        <authorList>
            <person name="Gilroy R."/>
            <person name="Ravi A."/>
            <person name="Getino M."/>
            <person name="Pursley I."/>
            <person name="Horton D.L."/>
            <person name="Alikhan N.F."/>
            <person name="Baker D."/>
            <person name="Gharbi K."/>
            <person name="Hall N."/>
            <person name="Watson M."/>
            <person name="Adriaenssens E.M."/>
            <person name="Foster-Nyarko E."/>
            <person name="Jarju S."/>
            <person name="Secka A."/>
            <person name="Antonio M."/>
            <person name="Oren A."/>
            <person name="Chaudhuri R.R."/>
            <person name="La Ragione R."/>
            <person name="Hildebrand F."/>
            <person name="Pallen M.J."/>
        </authorList>
    </citation>
    <scope>NUCLEOTIDE SEQUENCE</scope>
    <source>
        <strain evidence="1">ChiHecolR3B27-1887</strain>
    </source>
</reference>
<organism evidence="1 2">
    <name type="scientific">Candidatus Olsenella stercoravium</name>
    <dbReference type="NCBI Taxonomy" id="2838713"/>
    <lineage>
        <taxon>Bacteria</taxon>
        <taxon>Bacillati</taxon>
        <taxon>Actinomycetota</taxon>
        <taxon>Coriobacteriia</taxon>
        <taxon>Coriobacteriales</taxon>
        <taxon>Atopobiaceae</taxon>
        <taxon>Olsenella</taxon>
    </lineage>
</organism>
<protein>
    <submittedName>
        <fullName evidence="1">Uncharacterized protein</fullName>
    </submittedName>
</protein>
<proteinExistence type="predicted"/>
<dbReference type="Proteomes" id="UP000824029">
    <property type="component" value="Unassembled WGS sequence"/>
</dbReference>
<gene>
    <name evidence="1" type="ORF">IAA22_00315</name>
</gene>
<evidence type="ECO:0000313" key="1">
    <source>
        <dbReference type="EMBL" id="HIZ17553.1"/>
    </source>
</evidence>
<evidence type="ECO:0000313" key="2">
    <source>
        <dbReference type="Proteomes" id="UP000824029"/>
    </source>
</evidence>
<dbReference type="EMBL" id="DXBZ01000008">
    <property type="protein sequence ID" value="HIZ17553.1"/>
    <property type="molecule type" value="Genomic_DNA"/>
</dbReference>
<name>A0A9D2DIE1_9ACTN</name>
<comment type="caution">
    <text evidence="1">The sequence shown here is derived from an EMBL/GenBank/DDBJ whole genome shotgun (WGS) entry which is preliminary data.</text>
</comment>
<sequence>MGLCIGYESSLRYWFTKTGGEALPERMPPGAIRQAEASSALVKEGTLPFGPERDRPLHLVVAGAALKHRIHDCHVHVCRADLPAESFHRLPQGNIISSPALTFLQMASNASLWELVEIGNYLCSTFSISDEGRGYTGKREQLVSLEQLRDYLASLPPHTRGAKRALAALEHVVELTASPMEVQLAMHYGLPPDLGGRGPLTMHANQAIRISEQGQRLLGSQYLVGDLYLPEFKCDLEFDSEEFHTGKYRLDHTQARRNVLEAMHVKTVSATYGQMDTLDRFDDFTWLLEERLGVDHPEYTREQRMAQIDLFDWLNEFRRTLF</sequence>
<reference evidence="1" key="2">
    <citation type="submission" date="2021-04" db="EMBL/GenBank/DDBJ databases">
        <authorList>
            <person name="Gilroy R."/>
        </authorList>
    </citation>
    <scope>NUCLEOTIDE SEQUENCE</scope>
    <source>
        <strain evidence="1">ChiHecolR3B27-1887</strain>
    </source>
</reference>
<dbReference type="AlphaFoldDB" id="A0A9D2DIE1"/>